<dbReference type="PROSITE" id="PS00463">
    <property type="entry name" value="ZN2_CY6_FUNGAL_1"/>
    <property type="match status" value="1"/>
</dbReference>
<dbReference type="GO" id="GO:0000976">
    <property type="term" value="F:transcription cis-regulatory region binding"/>
    <property type="evidence" value="ECO:0007669"/>
    <property type="project" value="TreeGrafter"/>
</dbReference>
<dbReference type="InterPro" id="IPR021858">
    <property type="entry name" value="Fun_TF"/>
</dbReference>
<dbReference type="PANTHER" id="PTHR37534:SF49">
    <property type="entry name" value="LYSINE BIOSYNTHESIS REGULATORY PROTEIN LYS14"/>
    <property type="match status" value="1"/>
</dbReference>
<dbReference type="PROSITE" id="PS50048">
    <property type="entry name" value="ZN2_CY6_FUNGAL_2"/>
    <property type="match status" value="1"/>
</dbReference>
<evidence type="ECO:0000259" key="3">
    <source>
        <dbReference type="PROSITE" id="PS50048"/>
    </source>
</evidence>
<feature type="domain" description="Zn(2)-C6 fungal-type" evidence="3">
    <location>
        <begin position="20"/>
        <end position="50"/>
    </location>
</feature>
<dbReference type="EMBL" id="JAANYQ010000022">
    <property type="protein sequence ID" value="KAF4119665.1"/>
    <property type="molecule type" value="Genomic_DNA"/>
</dbReference>
<dbReference type="InterPro" id="IPR001138">
    <property type="entry name" value="Zn2Cys6_DnaBD"/>
</dbReference>
<gene>
    <name evidence="4" type="ORF">GMORB2_4574</name>
</gene>
<dbReference type="OrthoDB" id="5069333at2759"/>
<dbReference type="GO" id="GO:0008270">
    <property type="term" value="F:zinc ion binding"/>
    <property type="evidence" value="ECO:0007669"/>
    <property type="project" value="InterPro"/>
</dbReference>
<dbReference type="GO" id="GO:0045944">
    <property type="term" value="P:positive regulation of transcription by RNA polymerase II"/>
    <property type="evidence" value="ECO:0007669"/>
    <property type="project" value="TreeGrafter"/>
</dbReference>
<dbReference type="InterPro" id="IPR036864">
    <property type="entry name" value="Zn2-C6_fun-type_DNA-bd_sf"/>
</dbReference>
<comment type="caution">
    <text evidence="4">The sequence shown here is derived from an EMBL/GenBank/DDBJ whole genome shotgun (WGS) entry which is preliminary data.</text>
</comment>
<dbReference type="AlphaFoldDB" id="A0A9P4YPH9"/>
<accession>A0A9P4YPH9</accession>
<sequence length="568" mass="63531">MPRRKAADRDEPARKRTRSGCRQCRQRRVKCDEARPDCSKCASRGIRCEYNYIQLKWQSEYHSSGRAFGREGVWSKSTGSTQHRGRCSLTVTVPRDGDRYHHPISKHHFVHTYYHDIGQLSALDGLYLVPRNSIPTTPKPTTSSIIVARPPTASLPASTIPRSVSPYRAADGFDPCLLEYYFRRICPLANPLRHCTSPFVELVMPLVGSGQHTLASLSAMAFSARHRSLTLDGWSSAALHLKGQALSALRSSLGMADDAMISRALQNSDIPIAMMFLCLYEIIESCDDRWVIHLRACQDFLHRRKQLAPLLDVETPQQRSQVSLAERFFAFQDAISRTACGNSSVFSLEYWQSTDRHADGPDQGWMGCSTRLARLLFRMTELGRMRGDMSTREFEADVEELECELVLLDDAGPIGRLLVDSAKLYLHCLLHDATPASPLVVGHVRRILQLLYDLVQETECISSGLAFPLFIAAAELDPLNDEPCFYDKAGNGLSGRRLVLEIVQTVSGSCLFNVERIGNVIRQIWANRDLHPVPGNTPADSTAMRGPTAQQNDWHICVSPYCTNLSLA</sequence>
<dbReference type="Pfam" id="PF11951">
    <property type="entry name" value="Fungal_trans_2"/>
    <property type="match status" value="1"/>
</dbReference>
<dbReference type="CDD" id="cd00067">
    <property type="entry name" value="GAL4"/>
    <property type="match status" value="1"/>
</dbReference>
<dbReference type="GeneID" id="55970802"/>
<dbReference type="GO" id="GO:0000981">
    <property type="term" value="F:DNA-binding transcription factor activity, RNA polymerase II-specific"/>
    <property type="evidence" value="ECO:0007669"/>
    <property type="project" value="InterPro"/>
</dbReference>
<reference evidence="4" key="1">
    <citation type="submission" date="2020-03" db="EMBL/GenBank/DDBJ databases">
        <title>Site-based positive gene gene selection in Geosmithia morbida across the United States reveals a broad range of putative effectors and factors for local host and environmental adapation.</title>
        <authorList>
            <person name="Onufrak A."/>
            <person name="Murdoch R.W."/>
            <person name="Gazis R."/>
            <person name="Huff M."/>
            <person name="Staton M."/>
            <person name="Klingeman W."/>
            <person name="Hadziabdic D."/>
        </authorList>
    </citation>
    <scope>NUCLEOTIDE SEQUENCE</scope>
    <source>
        <strain evidence="4">1262</strain>
    </source>
</reference>
<dbReference type="PANTHER" id="PTHR37534">
    <property type="entry name" value="TRANSCRIPTIONAL ACTIVATOR PROTEIN UGA3"/>
    <property type="match status" value="1"/>
</dbReference>
<dbReference type="RefSeq" id="XP_035318317.1">
    <property type="nucleotide sequence ID" value="XM_035466548.1"/>
</dbReference>
<evidence type="ECO:0000313" key="5">
    <source>
        <dbReference type="Proteomes" id="UP000749293"/>
    </source>
</evidence>
<organism evidence="4 5">
    <name type="scientific">Geosmithia morbida</name>
    <dbReference type="NCBI Taxonomy" id="1094350"/>
    <lineage>
        <taxon>Eukaryota</taxon>
        <taxon>Fungi</taxon>
        <taxon>Dikarya</taxon>
        <taxon>Ascomycota</taxon>
        <taxon>Pezizomycotina</taxon>
        <taxon>Sordariomycetes</taxon>
        <taxon>Hypocreomycetidae</taxon>
        <taxon>Hypocreales</taxon>
        <taxon>Bionectriaceae</taxon>
        <taxon>Geosmithia</taxon>
    </lineage>
</organism>
<dbReference type="GO" id="GO:0005634">
    <property type="term" value="C:nucleus"/>
    <property type="evidence" value="ECO:0007669"/>
    <property type="project" value="UniProtKB-SubCell"/>
</dbReference>
<evidence type="ECO:0000256" key="1">
    <source>
        <dbReference type="ARBA" id="ARBA00004123"/>
    </source>
</evidence>
<comment type="subcellular location">
    <subcellularLocation>
        <location evidence="1">Nucleus</location>
    </subcellularLocation>
</comment>
<dbReference type="SMART" id="SM00066">
    <property type="entry name" value="GAL4"/>
    <property type="match status" value="1"/>
</dbReference>
<proteinExistence type="predicted"/>
<dbReference type="Proteomes" id="UP000749293">
    <property type="component" value="Unassembled WGS sequence"/>
</dbReference>
<dbReference type="Gene3D" id="4.10.240.10">
    <property type="entry name" value="Zn(2)-C6 fungal-type DNA-binding domain"/>
    <property type="match status" value="1"/>
</dbReference>
<protein>
    <submittedName>
        <fullName evidence="4">Fungal Zn(2)-Cys(6) binuclear cluster domain</fullName>
    </submittedName>
</protein>
<dbReference type="SUPFAM" id="SSF57701">
    <property type="entry name" value="Zn2/Cys6 DNA-binding domain"/>
    <property type="match status" value="1"/>
</dbReference>
<keyword evidence="5" id="KW-1185">Reference proteome</keyword>
<evidence type="ECO:0000256" key="2">
    <source>
        <dbReference type="ARBA" id="ARBA00023242"/>
    </source>
</evidence>
<name>A0A9P4YPH9_9HYPO</name>
<keyword evidence="2" id="KW-0539">Nucleus</keyword>
<evidence type="ECO:0000313" key="4">
    <source>
        <dbReference type="EMBL" id="KAF4119665.1"/>
    </source>
</evidence>
<dbReference type="Pfam" id="PF00172">
    <property type="entry name" value="Zn_clus"/>
    <property type="match status" value="1"/>
</dbReference>